<gene>
    <name evidence="1" type="ORF">AWR27_15680</name>
</gene>
<proteinExistence type="predicted"/>
<evidence type="ECO:0000313" key="2">
    <source>
        <dbReference type="Proteomes" id="UP000187941"/>
    </source>
</evidence>
<dbReference type="Proteomes" id="UP000187941">
    <property type="component" value="Chromosome"/>
</dbReference>
<dbReference type="OrthoDB" id="961001at2"/>
<sequence>MLFQWDAGNIRHIVNDHPERDNTITEVESLFEDPYFRPLPDRVDRYNGEQQFSGVAIGNEGIEKHVVYVIRNGQIRPITCRRATRKQREQYHVILNKIKQQNEKDGQSH</sequence>
<dbReference type="EMBL" id="CP014263">
    <property type="protein sequence ID" value="AQG80638.1"/>
    <property type="molecule type" value="Genomic_DNA"/>
</dbReference>
<name>A0A1P9WZ88_9BACT</name>
<dbReference type="RefSeq" id="WP_077132069.1">
    <property type="nucleotide sequence ID" value="NZ_CP014263.1"/>
</dbReference>
<dbReference type="AlphaFoldDB" id="A0A1P9WZ88"/>
<evidence type="ECO:0000313" key="1">
    <source>
        <dbReference type="EMBL" id="AQG80638.1"/>
    </source>
</evidence>
<evidence type="ECO:0008006" key="3">
    <source>
        <dbReference type="Google" id="ProtNLM"/>
    </source>
</evidence>
<accession>A0A1P9WZ88</accession>
<protein>
    <recommendedName>
        <fullName evidence="3">BrnT family toxin</fullName>
    </recommendedName>
</protein>
<reference evidence="1 2" key="1">
    <citation type="submission" date="2016-01" db="EMBL/GenBank/DDBJ databases">
        <authorList>
            <person name="Oliw E.H."/>
        </authorList>
    </citation>
    <scope>NUCLEOTIDE SEQUENCE [LARGE SCALE GENOMIC DNA]</scope>
    <source>
        <strain evidence="1 2">DY10</strain>
    </source>
</reference>
<dbReference type="KEGG" id="smon:AWR27_15680"/>
<organism evidence="1 2">
    <name type="scientific">Spirosoma montaniterrae</name>
    <dbReference type="NCBI Taxonomy" id="1178516"/>
    <lineage>
        <taxon>Bacteria</taxon>
        <taxon>Pseudomonadati</taxon>
        <taxon>Bacteroidota</taxon>
        <taxon>Cytophagia</taxon>
        <taxon>Cytophagales</taxon>
        <taxon>Cytophagaceae</taxon>
        <taxon>Spirosoma</taxon>
    </lineage>
</organism>
<keyword evidence="2" id="KW-1185">Reference proteome</keyword>